<name>A0A0L8BV78_ENSAD</name>
<dbReference type="PATRIC" id="fig|106592.7.peg.6952"/>
<gene>
    <name evidence="2" type="ORF">AC244_13600</name>
</gene>
<comment type="caution">
    <text evidence="2">The sequence shown here is derived from an EMBL/GenBank/DDBJ whole genome shotgun (WGS) entry which is preliminary data.</text>
</comment>
<proteinExistence type="predicted"/>
<sequence length="78" mass="8766">MESAHQHHGCVAQVGRCRNPIAQMTRRAKPLLLKDQVAKSQTRRRREPAQPNLPLDPMPERLEPCLARLKPSPPLGAD</sequence>
<reference evidence="3" key="1">
    <citation type="submission" date="2015-07" db="EMBL/GenBank/DDBJ databases">
        <title>Whole genome sequence of an Ensifer adhaerens strain isolated from a cave pool in the Wind Cave National Park.</title>
        <authorList>
            <person name="Eng W.W.H."/>
            <person name="Gan H.M."/>
            <person name="Barton H.A."/>
            <person name="Savka M.A."/>
        </authorList>
    </citation>
    <scope>NUCLEOTIDE SEQUENCE [LARGE SCALE GENOMIC DNA]</scope>
    <source>
        <strain evidence="3">SD006</strain>
    </source>
</reference>
<dbReference type="AlphaFoldDB" id="A0A0L8BV78"/>
<evidence type="ECO:0000256" key="1">
    <source>
        <dbReference type="SAM" id="MobiDB-lite"/>
    </source>
</evidence>
<dbReference type="Proteomes" id="UP000037425">
    <property type="component" value="Unassembled WGS sequence"/>
</dbReference>
<organism evidence="2 3">
    <name type="scientific">Ensifer adhaerens</name>
    <name type="common">Sinorhizobium morelense</name>
    <dbReference type="NCBI Taxonomy" id="106592"/>
    <lineage>
        <taxon>Bacteria</taxon>
        <taxon>Pseudomonadati</taxon>
        <taxon>Pseudomonadota</taxon>
        <taxon>Alphaproteobacteria</taxon>
        <taxon>Hyphomicrobiales</taxon>
        <taxon>Rhizobiaceae</taxon>
        <taxon>Sinorhizobium/Ensifer group</taxon>
        <taxon>Ensifer</taxon>
    </lineage>
</organism>
<dbReference type="EMBL" id="LGAP01000007">
    <property type="protein sequence ID" value="KOF18409.1"/>
    <property type="molecule type" value="Genomic_DNA"/>
</dbReference>
<feature type="region of interest" description="Disordered" evidence="1">
    <location>
        <begin position="25"/>
        <end position="78"/>
    </location>
</feature>
<accession>A0A0L8BV78</accession>
<protein>
    <submittedName>
        <fullName evidence="2">Uncharacterized protein</fullName>
    </submittedName>
</protein>
<evidence type="ECO:0000313" key="3">
    <source>
        <dbReference type="Proteomes" id="UP000037425"/>
    </source>
</evidence>
<evidence type="ECO:0000313" key="2">
    <source>
        <dbReference type="EMBL" id="KOF18409.1"/>
    </source>
</evidence>